<keyword evidence="3" id="KW-1185">Reference proteome</keyword>
<proteinExistence type="predicted"/>
<gene>
    <name evidence="2" type="ORF">SUNI508_07015</name>
</gene>
<comment type="caution">
    <text evidence="2">The sequence shown here is derived from an EMBL/GenBank/DDBJ whole genome shotgun (WGS) entry which is preliminary data.</text>
</comment>
<feature type="compositionally biased region" description="Low complexity" evidence="1">
    <location>
        <begin position="445"/>
        <end position="454"/>
    </location>
</feature>
<name>A0ABR2UZH6_9PEZI</name>
<protein>
    <submittedName>
        <fullName evidence="2">Uncharacterized protein</fullName>
    </submittedName>
</protein>
<feature type="region of interest" description="Disordered" evidence="1">
    <location>
        <begin position="20"/>
        <end position="65"/>
    </location>
</feature>
<accession>A0ABR2UZH6</accession>
<dbReference type="EMBL" id="JARVKF010000288">
    <property type="protein sequence ID" value="KAK9419766.1"/>
    <property type="molecule type" value="Genomic_DNA"/>
</dbReference>
<evidence type="ECO:0000313" key="2">
    <source>
        <dbReference type="EMBL" id="KAK9419766.1"/>
    </source>
</evidence>
<reference evidence="2 3" key="1">
    <citation type="journal article" date="2024" name="J. Plant Pathol.">
        <title>Sequence and assembly of the genome of Seiridium unicorne, isolate CBS 538.82, causal agent of cypress canker disease.</title>
        <authorList>
            <person name="Scali E."/>
            <person name="Rocca G.D."/>
            <person name="Danti R."/>
            <person name="Garbelotto M."/>
            <person name="Barberini S."/>
            <person name="Baroncelli R."/>
            <person name="Emiliani G."/>
        </authorList>
    </citation>
    <scope>NUCLEOTIDE SEQUENCE [LARGE SCALE GENOMIC DNA]</scope>
    <source>
        <strain evidence="2 3">BM-138-508</strain>
    </source>
</reference>
<evidence type="ECO:0000256" key="1">
    <source>
        <dbReference type="SAM" id="MobiDB-lite"/>
    </source>
</evidence>
<feature type="region of interest" description="Disordered" evidence="1">
    <location>
        <begin position="521"/>
        <end position="577"/>
    </location>
</feature>
<organism evidence="2 3">
    <name type="scientific">Seiridium unicorne</name>
    <dbReference type="NCBI Taxonomy" id="138068"/>
    <lineage>
        <taxon>Eukaryota</taxon>
        <taxon>Fungi</taxon>
        <taxon>Dikarya</taxon>
        <taxon>Ascomycota</taxon>
        <taxon>Pezizomycotina</taxon>
        <taxon>Sordariomycetes</taxon>
        <taxon>Xylariomycetidae</taxon>
        <taxon>Amphisphaeriales</taxon>
        <taxon>Sporocadaceae</taxon>
        <taxon>Seiridium</taxon>
    </lineage>
</organism>
<dbReference type="Proteomes" id="UP001408356">
    <property type="component" value="Unassembled WGS sequence"/>
</dbReference>
<feature type="region of interest" description="Disordered" evidence="1">
    <location>
        <begin position="363"/>
        <end position="386"/>
    </location>
</feature>
<evidence type="ECO:0000313" key="3">
    <source>
        <dbReference type="Proteomes" id="UP001408356"/>
    </source>
</evidence>
<feature type="region of interest" description="Disordered" evidence="1">
    <location>
        <begin position="437"/>
        <end position="461"/>
    </location>
</feature>
<sequence>MPIFRGLDISIVASTEAKSLPEYPHPDGSSVRLVSPDAAPFENPSSPRRSEFSILPDGDPTRQRKVHPRVSVYIPSMPGEQFWLRYNILRTPPPATHLYFKMYMNGALITSWGILVDVEKTDQPRRSIGGTVVKALYEPGERWQNTGMDTEGRAIGIETRYFHFMPGLEKRSVAEDGGLIEVQVFRSKGRRRRAPRMVEFRNQERYGIASPSGGLVENPQDATYYDWLLIDPKDGPYASFRFHYRSMKYLVQLNLIPQTESRLELPRIDSGFSIERELPAKNSTTSEPDSPITPRAFEIESSDTAILKDSNNRKHTLDGIIENHTIGKCSSRSPLELAPAAATAEQIEHPGKAFRDSFSQSIIDRPLPDLPKPRSRHASESSVHSTCPSLTPSLVNYVDDGNFGDDEIRIGTAHTVLCSTPSMIELPYRRSDIEEGDSISDYEHSPPSSVVSSSQDLPSPERYMSRAGSVLEQDSSQCTGNPVMKPAPQTLNHRLPVSVSENGIFGDTALSSSPMSLTLSESEWMRRTPSPVQRKPLGRLWSPRLGKKPTSLTPKNSKKMSRHSDIGPYSSSESLGGFGEGKCQAQIDGTAALSVPGLSEDAITPRVAQFPAHCLQTLDLSSSMECSHEHNTWESCRGPTNHEHEVVEKPAGNWI</sequence>